<organism evidence="5 6">
    <name type="scientific">Cryptolaemus montrouzieri</name>
    <dbReference type="NCBI Taxonomy" id="559131"/>
    <lineage>
        <taxon>Eukaryota</taxon>
        <taxon>Metazoa</taxon>
        <taxon>Ecdysozoa</taxon>
        <taxon>Arthropoda</taxon>
        <taxon>Hexapoda</taxon>
        <taxon>Insecta</taxon>
        <taxon>Pterygota</taxon>
        <taxon>Neoptera</taxon>
        <taxon>Endopterygota</taxon>
        <taxon>Coleoptera</taxon>
        <taxon>Polyphaga</taxon>
        <taxon>Cucujiformia</taxon>
        <taxon>Coccinelloidea</taxon>
        <taxon>Coccinellidae</taxon>
        <taxon>Scymninae</taxon>
        <taxon>Scymnini</taxon>
        <taxon>Cryptolaemus</taxon>
    </lineage>
</organism>
<feature type="domain" description="Zinc finger PHD-type" evidence="4">
    <location>
        <begin position="4"/>
        <end position="56"/>
    </location>
</feature>
<evidence type="ECO:0000259" key="4">
    <source>
        <dbReference type="SMART" id="SM00249"/>
    </source>
</evidence>
<dbReference type="InterPro" id="IPR011011">
    <property type="entry name" value="Znf_FYVE_PHD"/>
</dbReference>
<gene>
    <name evidence="5" type="ORF">HHI36_014420</name>
</gene>
<dbReference type="PANTHER" id="PTHR37445:SF3">
    <property type="entry name" value="ZINC FINGER PHD-TYPE DOMAIN-CONTAINING PROTEIN"/>
    <property type="match status" value="1"/>
</dbReference>
<dbReference type="InterPro" id="IPR001965">
    <property type="entry name" value="Znf_PHD"/>
</dbReference>
<comment type="caution">
    <text evidence="5">The sequence shown here is derived from an EMBL/GenBank/DDBJ whole genome shotgun (WGS) entry which is preliminary data.</text>
</comment>
<keyword evidence="2" id="KW-0863">Zinc-finger</keyword>
<proteinExistence type="predicted"/>
<protein>
    <recommendedName>
        <fullName evidence="4">Zinc finger PHD-type domain-containing protein</fullName>
    </recommendedName>
</protein>
<evidence type="ECO:0000256" key="2">
    <source>
        <dbReference type="ARBA" id="ARBA00022771"/>
    </source>
</evidence>
<dbReference type="AlphaFoldDB" id="A0ABD2N2Y8"/>
<dbReference type="SUPFAM" id="SSF57903">
    <property type="entry name" value="FYVE/PHD zinc finger"/>
    <property type="match status" value="1"/>
</dbReference>
<reference evidence="5 6" key="1">
    <citation type="journal article" date="2021" name="BMC Biol.">
        <title>Horizontally acquired antibacterial genes associated with adaptive radiation of ladybird beetles.</title>
        <authorList>
            <person name="Li H.S."/>
            <person name="Tang X.F."/>
            <person name="Huang Y.H."/>
            <person name="Xu Z.Y."/>
            <person name="Chen M.L."/>
            <person name="Du X.Y."/>
            <person name="Qiu B.Y."/>
            <person name="Chen P.T."/>
            <person name="Zhang W."/>
            <person name="Slipinski A."/>
            <person name="Escalona H.E."/>
            <person name="Waterhouse R.M."/>
            <person name="Zwick A."/>
            <person name="Pang H."/>
        </authorList>
    </citation>
    <scope>NUCLEOTIDE SEQUENCE [LARGE SCALE GENOMIC DNA]</scope>
    <source>
        <strain evidence="5">SYSU2018</strain>
    </source>
</reference>
<evidence type="ECO:0000313" key="6">
    <source>
        <dbReference type="Proteomes" id="UP001516400"/>
    </source>
</evidence>
<dbReference type="Proteomes" id="UP001516400">
    <property type="component" value="Unassembled WGS sequence"/>
</dbReference>
<dbReference type="GO" id="GO:0008270">
    <property type="term" value="F:zinc ion binding"/>
    <property type="evidence" value="ECO:0007669"/>
    <property type="project" value="UniProtKB-KW"/>
</dbReference>
<keyword evidence="3" id="KW-0862">Zinc</keyword>
<keyword evidence="6" id="KW-1185">Reference proteome</keyword>
<sequence length="341" mass="38028">MPKTCPTCSKPLLDEVLSLSCNSCRTSFHASCVDYTPSDIEFMKDNSGTFTCAKLTRSKLRSYLTASNTSEHFPSTVSSQDEPVSVRHFSQLMTKMSAMADNLASMTVHQRDLSADIAEIKTTQSKLVDEISGCRALLEEHFTTLTKHRVKIDQHNDTIQLLETQHYALSTEVTSLGSEINSIQEMMHFDSSSDIVSSSEIIERVKRSHNIVVRGASDIDSSRFTEISKIIAHIDPGAEKQIVDMVRLGSGNNIIWKVTFSTSSAVSKILRNKKTLLGNTAYKNVRISDDLTQLQYEDLKKLCVELKRRQDAGETHLTINYIKGIPTIVSSETISKNSQLQ</sequence>
<name>A0ABD2N2Y8_9CUCU</name>
<dbReference type="CDD" id="cd15489">
    <property type="entry name" value="PHD_SF"/>
    <property type="match status" value="1"/>
</dbReference>
<evidence type="ECO:0000256" key="1">
    <source>
        <dbReference type="ARBA" id="ARBA00022723"/>
    </source>
</evidence>
<dbReference type="SMART" id="SM00249">
    <property type="entry name" value="PHD"/>
    <property type="match status" value="1"/>
</dbReference>
<accession>A0ABD2N2Y8</accession>
<keyword evidence="1" id="KW-0479">Metal-binding</keyword>
<dbReference type="InterPro" id="IPR013083">
    <property type="entry name" value="Znf_RING/FYVE/PHD"/>
</dbReference>
<dbReference type="EMBL" id="JABFTP020000062">
    <property type="protein sequence ID" value="KAL3272963.1"/>
    <property type="molecule type" value="Genomic_DNA"/>
</dbReference>
<dbReference type="Gene3D" id="3.30.40.10">
    <property type="entry name" value="Zinc/RING finger domain, C3HC4 (zinc finger)"/>
    <property type="match status" value="1"/>
</dbReference>
<evidence type="ECO:0000256" key="3">
    <source>
        <dbReference type="ARBA" id="ARBA00022833"/>
    </source>
</evidence>
<dbReference type="PANTHER" id="PTHR37445">
    <property type="entry name" value="PROTEIN CBG24663"/>
    <property type="match status" value="1"/>
</dbReference>
<evidence type="ECO:0000313" key="5">
    <source>
        <dbReference type="EMBL" id="KAL3272963.1"/>
    </source>
</evidence>